<protein>
    <submittedName>
        <fullName evidence="1">Os09g0320201 protein</fullName>
    </submittedName>
</protein>
<dbReference type="Gramene" id="Os09t0320201-00">
    <property type="protein sequence ID" value="Os09t0320201-00"/>
    <property type="gene ID" value="Os09g0320201"/>
</dbReference>
<evidence type="ECO:0000313" key="1">
    <source>
        <dbReference type="EMBL" id="BAT07431.1"/>
    </source>
</evidence>
<reference evidence="1 2" key="3">
    <citation type="journal article" date="2013" name="Rice">
        <title>Improvement of the Oryza sativa Nipponbare reference genome using next generation sequence and optical map data.</title>
        <authorList>
            <person name="Kawahara Y."/>
            <person name="de la Bastide M."/>
            <person name="Hamilton J.P."/>
            <person name="Kanamori H."/>
            <person name="McCombie W.R."/>
            <person name="Ouyang S."/>
            <person name="Schwartz D.C."/>
            <person name="Tanaka T."/>
            <person name="Wu J."/>
            <person name="Zhou S."/>
            <person name="Childs K.L."/>
            <person name="Davidson R.M."/>
            <person name="Lin H."/>
            <person name="Quesada-Ocampo L."/>
            <person name="Vaillancourt B."/>
            <person name="Sakai H."/>
            <person name="Lee S.S."/>
            <person name="Kim J."/>
            <person name="Numa H."/>
            <person name="Itoh T."/>
            <person name="Buell C.R."/>
            <person name="Matsumoto T."/>
        </authorList>
    </citation>
    <scope>NUCLEOTIDE SEQUENCE [LARGE SCALE GENOMIC DNA]</scope>
    <source>
        <strain evidence="2">cv. Nipponbare</strain>
    </source>
</reference>
<dbReference type="Proteomes" id="UP000059680">
    <property type="component" value="Chromosome 9"/>
</dbReference>
<reference evidence="1 2" key="2">
    <citation type="journal article" date="2013" name="Plant Cell Physiol.">
        <title>Rice Annotation Project Database (RAP-DB): an integrative and interactive database for rice genomics.</title>
        <authorList>
            <person name="Sakai H."/>
            <person name="Lee S.S."/>
            <person name="Tanaka T."/>
            <person name="Numa H."/>
            <person name="Kim J."/>
            <person name="Kawahara Y."/>
            <person name="Wakimoto H."/>
            <person name="Yang C.C."/>
            <person name="Iwamoto M."/>
            <person name="Abe T."/>
            <person name="Yamada Y."/>
            <person name="Muto A."/>
            <person name="Inokuchi H."/>
            <person name="Ikemura T."/>
            <person name="Matsumoto T."/>
            <person name="Sasaki T."/>
            <person name="Itoh T."/>
        </authorList>
    </citation>
    <scope>NUCLEOTIDE SEQUENCE [LARGE SCALE GENOMIC DNA]</scope>
    <source>
        <strain evidence="2">cv. Nipponbare</strain>
    </source>
</reference>
<keyword evidence="2" id="KW-1185">Reference proteome</keyword>
<reference evidence="2" key="1">
    <citation type="journal article" date="2005" name="Nature">
        <title>The map-based sequence of the rice genome.</title>
        <authorList>
            <consortium name="International rice genome sequencing project (IRGSP)"/>
            <person name="Matsumoto T."/>
            <person name="Wu J."/>
            <person name="Kanamori H."/>
            <person name="Katayose Y."/>
            <person name="Fujisawa M."/>
            <person name="Namiki N."/>
            <person name="Mizuno H."/>
            <person name="Yamamoto K."/>
            <person name="Antonio B.A."/>
            <person name="Baba T."/>
            <person name="Sakata K."/>
            <person name="Nagamura Y."/>
            <person name="Aoki H."/>
            <person name="Arikawa K."/>
            <person name="Arita K."/>
            <person name="Bito T."/>
            <person name="Chiden Y."/>
            <person name="Fujitsuka N."/>
            <person name="Fukunaka R."/>
            <person name="Hamada M."/>
            <person name="Harada C."/>
            <person name="Hayashi A."/>
            <person name="Hijishita S."/>
            <person name="Honda M."/>
            <person name="Hosokawa S."/>
            <person name="Ichikawa Y."/>
            <person name="Idonuma A."/>
            <person name="Iijima M."/>
            <person name="Ikeda M."/>
            <person name="Ikeno M."/>
            <person name="Ito K."/>
            <person name="Ito S."/>
            <person name="Ito T."/>
            <person name="Ito Y."/>
            <person name="Ito Y."/>
            <person name="Iwabuchi A."/>
            <person name="Kamiya K."/>
            <person name="Karasawa W."/>
            <person name="Kurita K."/>
            <person name="Katagiri S."/>
            <person name="Kikuta A."/>
            <person name="Kobayashi H."/>
            <person name="Kobayashi N."/>
            <person name="Machita K."/>
            <person name="Maehara T."/>
            <person name="Masukawa M."/>
            <person name="Mizubayashi T."/>
            <person name="Mukai Y."/>
            <person name="Nagasaki H."/>
            <person name="Nagata Y."/>
            <person name="Naito S."/>
            <person name="Nakashima M."/>
            <person name="Nakama Y."/>
            <person name="Nakamichi Y."/>
            <person name="Nakamura M."/>
            <person name="Meguro A."/>
            <person name="Negishi M."/>
            <person name="Ohta I."/>
            <person name="Ohta T."/>
            <person name="Okamoto M."/>
            <person name="Ono N."/>
            <person name="Saji S."/>
            <person name="Sakaguchi M."/>
            <person name="Sakai K."/>
            <person name="Shibata M."/>
            <person name="Shimokawa T."/>
            <person name="Song J."/>
            <person name="Takazaki Y."/>
            <person name="Terasawa K."/>
            <person name="Tsugane M."/>
            <person name="Tsuji K."/>
            <person name="Ueda S."/>
            <person name="Waki K."/>
            <person name="Yamagata H."/>
            <person name="Yamamoto M."/>
            <person name="Yamamoto S."/>
            <person name="Yamane H."/>
            <person name="Yoshiki S."/>
            <person name="Yoshihara R."/>
            <person name="Yukawa K."/>
            <person name="Zhong H."/>
            <person name="Yano M."/>
            <person name="Yuan Q."/>
            <person name="Ouyang S."/>
            <person name="Liu J."/>
            <person name="Jones K.M."/>
            <person name="Gansberger K."/>
            <person name="Moffat K."/>
            <person name="Hill J."/>
            <person name="Bera J."/>
            <person name="Fadrosh D."/>
            <person name="Jin S."/>
            <person name="Johri S."/>
            <person name="Kim M."/>
            <person name="Overton L."/>
            <person name="Reardon M."/>
            <person name="Tsitrin T."/>
            <person name="Vuong H."/>
            <person name="Weaver B."/>
            <person name="Ciecko A."/>
            <person name="Tallon L."/>
            <person name="Jackson J."/>
            <person name="Pai G."/>
            <person name="Aken S.V."/>
            <person name="Utterback T."/>
            <person name="Reidmuller S."/>
            <person name="Feldblyum T."/>
            <person name="Hsiao J."/>
            <person name="Zismann V."/>
            <person name="Iobst S."/>
            <person name="de Vazeille A.R."/>
            <person name="Buell C.R."/>
            <person name="Ying K."/>
            <person name="Li Y."/>
            <person name="Lu T."/>
            <person name="Huang Y."/>
            <person name="Zhao Q."/>
            <person name="Feng Q."/>
            <person name="Zhang L."/>
            <person name="Zhu J."/>
            <person name="Weng Q."/>
            <person name="Mu J."/>
            <person name="Lu Y."/>
            <person name="Fan D."/>
            <person name="Liu Y."/>
            <person name="Guan J."/>
            <person name="Zhang Y."/>
            <person name="Yu S."/>
            <person name="Liu X."/>
            <person name="Zhang Y."/>
            <person name="Hong G."/>
            <person name="Han B."/>
            <person name="Choisne N."/>
            <person name="Demange N."/>
            <person name="Orjeda G."/>
            <person name="Samain S."/>
            <person name="Cattolico L."/>
            <person name="Pelletier E."/>
            <person name="Couloux A."/>
            <person name="Segurens B."/>
            <person name="Wincker P."/>
            <person name="D'Hont A."/>
            <person name="Scarpelli C."/>
            <person name="Weissenbach J."/>
            <person name="Salanoubat M."/>
            <person name="Quetier F."/>
            <person name="Yu Y."/>
            <person name="Kim H.R."/>
            <person name="Rambo T."/>
            <person name="Currie J."/>
            <person name="Collura K."/>
            <person name="Luo M."/>
            <person name="Yang T."/>
            <person name="Ammiraju J.S.S."/>
            <person name="Engler F."/>
            <person name="Soderlund C."/>
            <person name="Wing R.A."/>
            <person name="Palmer L.E."/>
            <person name="de la Bastide M."/>
            <person name="Spiegel L."/>
            <person name="Nascimento L."/>
            <person name="Zutavern T."/>
            <person name="O'Shaughnessy A."/>
            <person name="Dike S."/>
            <person name="Dedhia N."/>
            <person name="Preston R."/>
            <person name="Balija V."/>
            <person name="McCombie W.R."/>
            <person name="Chow T."/>
            <person name="Chen H."/>
            <person name="Chung M."/>
            <person name="Chen C."/>
            <person name="Shaw J."/>
            <person name="Wu H."/>
            <person name="Hsiao K."/>
            <person name="Chao Y."/>
            <person name="Chu M."/>
            <person name="Cheng C."/>
            <person name="Hour A."/>
            <person name="Lee P."/>
            <person name="Lin S."/>
            <person name="Lin Y."/>
            <person name="Liou J."/>
            <person name="Liu S."/>
            <person name="Hsing Y."/>
            <person name="Raghuvanshi S."/>
            <person name="Mohanty A."/>
            <person name="Bharti A.K."/>
            <person name="Gaur A."/>
            <person name="Gupta V."/>
            <person name="Kumar D."/>
            <person name="Ravi V."/>
            <person name="Vij S."/>
            <person name="Kapur A."/>
            <person name="Khurana P."/>
            <person name="Khurana P."/>
            <person name="Khurana J.P."/>
            <person name="Tyagi A.K."/>
            <person name="Gaikwad K."/>
            <person name="Singh A."/>
            <person name="Dalal V."/>
            <person name="Srivastava S."/>
            <person name="Dixit A."/>
            <person name="Pal A.K."/>
            <person name="Ghazi I.A."/>
            <person name="Yadav M."/>
            <person name="Pandit A."/>
            <person name="Bhargava A."/>
            <person name="Sureshbabu K."/>
            <person name="Batra K."/>
            <person name="Sharma T.R."/>
            <person name="Mohapatra T."/>
            <person name="Singh N.K."/>
            <person name="Messing J."/>
            <person name="Nelson A.B."/>
            <person name="Fuks G."/>
            <person name="Kavchok S."/>
            <person name="Keizer G."/>
            <person name="Linton E."/>
            <person name="Llaca V."/>
            <person name="Song R."/>
            <person name="Tanyolac B."/>
            <person name="Young S."/>
            <person name="Ho-Il K."/>
            <person name="Hahn J.H."/>
            <person name="Sangsakoo G."/>
            <person name="Vanavichit A."/>
            <person name="de Mattos Luiz.A.T."/>
            <person name="Zimmer P.D."/>
            <person name="Malone G."/>
            <person name="Dellagostin O."/>
            <person name="de Oliveira A.C."/>
            <person name="Bevan M."/>
            <person name="Bancroft I."/>
            <person name="Minx P."/>
            <person name="Cordum H."/>
            <person name="Wilson R."/>
            <person name="Cheng Z."/>
            <person name="Jin W."/>
            <person name="Jiang J."/>
            <person name="Leong S.A."/>
            <person name="Iwama H."/>
            <person name="Gojobori T."/>
            <person name="Itoh T."/>
            <person name="Niimura Y."/>
            <person name="Fujii Y."/>
            <person name="Habara T."/>
            <person name="Sakai H."/>
            <person name="Sato Y."/>
            <person name="Wilson G."/>
            <person name="Kumar K."/>
            <person name="McCouch S."/>
            <person name="Juretic N."/>
            <person name="Hoen D."/>
            <person name="Wright S."/>
            <person name="Bruskiewich R."/>
            <person name="Bureau T."/>
            <person name="Miyao A."/>
            <person name="Hirochika H."/>
            <person name="Nishikawa T."/>
            <person name="Kadowaki K."/>
            <person name="Sugiura M."/>
            <person name="Burr B."/>
            <person name="Sasaki T."/>
        </authorList>
    </citation>
    <scope>NUCLEOTIDE SEQUENCE [LARGE SCALE GENOMIC DNA]</scope>
    <source>
        <strain evidence="2">cv. Nipponbare</strain>
    </source>
</reference>
<dbReference type="PaxDb" id="39947-A0A0P0XKI0"/>
<evidence type="ECO:0000313" key="2">
    <source>
        <dbReference type="Proteomes" id="UP000059680"/>
    </source>
</evidence>
<proteinExistence type="predicted"/>
<accession>A0A0P0XKI0</accession>
<feature type="non-terminal residue" evidence="1">
    <location>
        <position position="133"/>
    </location>
</feature>
<gene>
    <name evidence="1" type="ordered locus">Os09g0320201</name>
    <name evidence="1" type="ORF">OSNPB_090320201</name>
</gene>
<dbReference type="InParanoid" id="A0A0P0XKI0"/>
<sequence length="133" mass="14801">LCTSGQLEESSSLPAGKIAHFVSSTFCSTLSKADYISLLGASGTLSLHSLNFGSSALLCSRWWEEPIEVEWQGVELFIPAVASERPESRPPWHSPVPCRLSDIECVVKENRHDEGDSRWRREDAVDVYEPIQP</sequence>
<name>A0A0P0XKI0_ORYSJ</name>
<dbReference type="EMBL" id="AP014965">
    <property type="protein sequence ID" value="BAT07431.1"/>
    <property type="molecule type" value="Genomic_DNA"/>
</dbReference>
<organism evidence="1 2">
    <name type="scientific">Oryza sativa subsp. japonica</name>
    <name type="common">Rice</name>
    <dbReference type="NCBI Taxonomy" id="39947"/>
    <lineage>
        <taxon>Eukaryota</taxon>
        <taxon>Viridiplantae</taxon>
        <taxon>Streptophyta</taxon>
        <taxon>Embryophyta</taxon>
        <taxon>Tracheophyta</taxon>
        <taxon>Spermatophyta</taxon>
        <taxon>Magnoliopsida</taxon>
        <taxon>Liliopsida</taxon>
        <taxon>Poales</taxon>
        <taxon>Poaceae</taxon>
        <taxon>BOP clade</taxon>
        <taxon>Oryzoideae</taxon>
        <taxon>Oryzeae</taxon>
        <taxon>Oryzinae</taxon>
        <taxon>Oryza</taxon>
        <taxon>Oryza sativa</taxon>
    </lineage>
</organism>
<dbReference type="AlphaFoldDB" id="A0A0P0XKI0"/>